<dbReference type="CDD" id="cd00466">
    <property type="entry name" value="DHQase_II"/>
    <property type="match status" value="1"/>
</dbReference>
<dbReference type="InterPro" id="IPR010438">
    <property type="entry name" value="Lambda_Bor"/>
</dbReference>
<dbReference type="GO" id="GO:0019631">
    <property type="term" value="P:quinate catabolic process"/>
    <property type="evidence" value="ECO:0007669"/>
    <property type="project" value="TreeGrafter"/>
</dbReference>
<dbReference type="Pfam" id="PF06291">
    <property type="entry name" value="Lambda_Bor"/>
    <property type="match status" value="1"/>
</dbReference>
<sequence length="216" mass="24345">MSFIVKTSNSEKNYPTNKPIYSQQHFFLFGVDKNPIEPTAYKVCKNKGGVAFVEGKKTPLDTFFTVITLGIYSPSTTSLYCSDNSSRESSHYGNDTLKNIEDEVINKAKESNFEIIPFQSNIEGEICTIIQKNLDVSGIIINAGAYTHTSIAILDSLNVIKNINPKVIIVEVHLSHMHKREEFRHYSYISQVSDASIFGMKKHGYLYALDFITNNN</sequence>
<comment type="caution">
    <text evidence="3">The sequence shown here is derived from an EMBL/GenBank/DDBJ whole genome shotgun (WGS) entry which is preliminary data.</text>
</comment>
<evidence type="ECO:0000313" key="3">
    <source>
        <dbReference type="EMBL" id="CAF5068447.1"/>
    </source>
</evidence>
<dbReference type="PANTHER" id="PTHR21272:SF3">
    <property type="entry name" value="CATABOLIC 3-DEHYDROQUINASE"/>
    <property type="match status" value="1"/>
</dbReference>
<dbReference type="EC" id="4.2.1.10" evidence="1"/>
<dbReference type="Gene3D" id="3.40.50.9100">
    <property type="entry name" value="Dehydroquinase, class II"/>
    <property type="match status" value="1"/>
</dbReference>
<keyword evidence="2" id="KW-0456">Lyase</keyword>
<dbReference type="HAMAP" id="MF_00169">
    <property type="entry name" value="AroQ"/>
    <property type="match status" value="1"/>
</dbReference>
<dbReference type="SUPFAM" id="SSF52304">
    <property type="entry name" value="Type II 3-dehydroquinate dehydratase"/>
    <property type="match status" value="1"/>
</dbReference>
<proteinExistence type="inferred from homology"/>
<evidence type="ECO:0000256" key="1">
    <source>
        <dbReference type="ARBA" id="ARBA00012060"/>
    </source>
</evidence>
<evidence type="ECO:0000313" key="4">
    <source>
        <dbReference type="Proteomes" id="UP000681967"/>
    </source>
</evidence>
<gene>
    <name evidence="3" type="ORF">BYL167_LOCUS60243</name>
</gene>
<dbReference type="InterPro" id="IPR001874">
    <property type="entry name" value="DHquinase_II"/>
</dbReference>
<dbReference type="InterPro" id="IPR036441">
    <property type="entry name" value="DHquinase_II_sf"/>
</dbReference>
<accession>A0A8S3EG03</accession>
<reference evidence="3" key="1">
    <citation type="submission" date="2021-02" db="EMBL/GenBank/DDBJ databases">
        <authorList>
            <person name="Nowell W R."/>
        </authorList>
    </citation>
    <scope>NUCLEOTIDE SEQUENCE</scope>
</reference>
<evidence type="ECO:0000256" key="2">
    <source>
        <dbReference type="ARBA" id="ARBA00023239"/>
    </source>
</evidence>
<dbReference type="AlphaFoldDB" id="A0A8S3EG03"/>
<dbReference type="Pfam" id="PF01220">
    <property type="entry name" value="DHquinase_II"/>
    <property type="match status" value="1"/>
</dbReference>
<name>A0A8S3EG03_9BILA</name>
<dbReference type="GO" id="GO:0003855">
    <property type="term" value="F:3-dehydroquinate dehydratase activity"/>
    <property type="evidence" value="ECO:0007669"/>
    <property type="project" value="UniProtKB-EC"/>
</dbReference>
<dbReference type="PANTHER" id="PTHR21272">
    <property type="entry name" value="CATABOLIC 3-DEHYDROQUINASE"/>
    <property type="match status" value="1"/>
</dbReference>
<organism evidence="3 4">
    <name type="scientific">Rotaria magnacalcarata</name>
    <dbReference type="NCBI Taxonomy" id="392030"/>
    <lineage>
        <taxon>Eukaryota</taxon>
        <taxon>Metazoa</taxon>
        <taxon>Spiralia</taxon>
        <taxon>Gnathifera</taxon>
        <taxon>Rotifera</taxon>
        <taxon>Eurotatoria</taxon>
        <taxon>Bdelloidea</taxon>
        <taxon>Philodinida</taxon>
        <taxon>Philodinidae</taxon>
        <taxon>Rotaria</taxon>
    </lineage>
</organism>
<dbReference type="Proteomes" id="UP000681967">
    <property type="component" value="Unassembled WGS sequence"/>
</dbReference>
<protein>
    <recommendedName>
        <fullName evidence="1">3-dehydroquinate dehydratase</fullName>
        <ecNumber evidence="1">4.2.1.10</ecNumber>
    </recommendedName>
</protein>
<dbReference type="EMBL" id="CAJOBH010230152">
    <property type="protein sequence ID" value="CAF5068447.1"/>
    <property type="molecule type" value="Genomic_DNA"/>
</dbReference>